<gene>
    <name evidence="1" type="ORF">EVOR1521_LOCUS25110</name>
</gene>
<dbReference type="SUPFAM" id="SSF53756">
    <property type="entry name" value="UDP-Glycosyltransferase/glycogen phosphorylase"/>
    <property type="match status" value="1"/>
</dbReference>
<keyword evidence="2" id="KW-1185">Reference proteome</keyword>
<comment type="caution">
    <text evidence="1">The sequence shown here is derived from an EMBL/GenBank/DDBJ whole genome shotgun (WGS) entry which is preliminary data.</text>
</comment>
<dbReference type="Gene3D" id="3.40.50.2000">
    <property type="entry name" value="Glycogen Phosphorylase B"/>
    <property type="match status" value="2"/>
</dbReference>
<name>A0AA36JAJ5_9DINO</name>
<dbReference type="EMBL" id="CAUJNA010003440">
    <property type="protein sequence ID" value="CAJ1402161.1"/>
    <property type="molecule type" value="Genomic_DNA"/>
</dbReference>
<dbReference type="AlphaFoldDB" id="A0AA36JAJ5"/>
<proteinExistence type="predicted"/>
<protein>
    <submittedName>
        <fullName evidence="1">Uncharacterized protein</fullName>
    </submittedName>
</protein>
<accession>A0AA36JAJ5</accession>
<evidence type="ECO:0000313" key="1">
    <source>
        <dbReference type="EMBL" id="CAJ1402161.1"/>
    </source>
</evidence>
<reference evidence="1" key="1">
    <citation type="submission" date="2023-08" db="EMBL/GenBank/DDBJ databases">
        <authorList>
            <person name="Chen Y."/>
            <person name="Shah S."/>
            <person name="Dougan E. K."/>
            <person name="Thang M."/>
            <person name="Chan C."/>
        </authorList>
    </citation>
    <scope>NUCLEOTIDE SEQUENCE</scope>
</reference>
<evidence type="ECO:0000313" key="2">
    <source>
        <dbReference type="Proteomes" id="UP001178507"/>
    </source>
</evidence>
<dbReference type="Proteomes" id="UP001178507">
    <property type="component" value="Unassembled WGS sequence"/>
</dbReference>
<sequence>MTPVAVSGMSGKESRRVMIIFESTPGAVRHYLAAGHCLQQQGFSISMVGPPEGQSMAQHFGLAYISNGPAISEILAKPSVIAATTANSLSKFEAALATEMEPFEAASIHNLCSAVKGFDPQLLLSSLRNFHRVTAIGNALNIPLLPLALQEPNKSFGDCLEPAWAQKKDGDLAAFLAKELRRLSPIYEQSLGVSPVDHWPSASQIKALTGEKPVFPYLTIYNHAMHHCHTRHPPVLPFDIKKPFIGEPSRVLALGNLQLPEQEEMSAAHFDKSEVLQIEKFLADAPGAKHTVYVGYGHLICKSTNFMAGLILRSLMASNTQAIVYAGSGIALAAIEQEADFSALKAFCEINVLFVKNPPVVRFLSRCLCCLHEGSNAMLSLASMYSLVSIMTPIAGAHFANAAEAAKASQGVALPAMAKMTVAQLSKVLSDFKGNHWKQQHELWSRWEVHANDDELAAGRLSREIQRIFKELVSTEYLIKDMQELKADEGNGPCRCCAYKRVHVA</sequence>
<organism evidence="1 2">
    <name type="scientific">Effrenium voratum</name>
    <dbReference type="NCBI Taxonomy" id="2562239"/>
    <lineage>
        <taxon>Eukaryota</taxon>
        <taxon>Sar</taxon>
        <taxon>Alveolata</taxon>
        <taxon>Dinophyceae</taxon>
        <taxon>Suessiales</taxon>
        <taxon>Symbiodiniaceae</taxon>
        <taxon>Effrenium</taxon>
    </lineage>
</organism>